<reference evidence="2" key="1">
    <citation type="submission" date="2020-02" db="EMBL/GenBank/DDBJ databases">
        <authorList>
            <person name="Meier V. D."/>
        </authorList>
    </citation>
    <scope>NUCLEOTIDE SEQUENCE</scope>
    <source>
        <strain evidence="2">AVDCRST_MAG22</strain>
    </source>
</reference>
<organism evidence="2">
    <name type="scientific">uncultured Rubrobacteraceae bacterium</name>
    <dbReference type="NCBI Taxonomy" id="349277"/>
    <lineage>
        <taxon>Bacteria</taxon>
        <taxon>Bacillati</taxon>
        <taxon>Actinomycetota</taxon>
        <taxon>Rubrobacteria</taxon>
        <taxon>Rubrobacterales</taxon>
        <taxon>Rubrobacteraceae</taxon>
        <taxon>environmental samples</taxon>
    </lineage>
</organism>
<name>A0A6J4P9V8_9ACTN</name>
<dbReference type="CDD" id="cd06664">
    <property type="entry name" value="IscU_like"/>
    <property type="match status" value="1"/>
</dbReference>
<protein>
    <submittedName>
        <fullName evidence="2">Iron-sulfur cluster assembly scaffold protein for SUF system, SufE2</fullName>
    </submittedName>
</protein>
<dbReference type="SUPFAM" id="SSF82649">
    <property type="entry name" value="SufE/NifU"/>
    <property type="match status" value="1"/>
</dbReference>
<sequence>MDRKERVAALVDHFGNPRFKGVLEDADVAMPGGSPECGGSVVVYLRGDGNGGIDGLTWTGQGDTISMGATSIVMERVRRDGLTLQEVLDLDYEGFMDSIGRDVIGSRSRNATLGLSTIKSAVRKYQRDRRVETGQRATAS</sequence>
<evidence type="ECO:0000313" key="2">
    <source>
        <dbReference type="EMBL" id="CAA9404883.1"/>
    </source>
</evidence>
<evidence type="ECO:0000259" key="1">
    <source>
        <dbReference type="Pfam" id="PF01592"/>
    </source>
</evidence>
<dbReference type="GO" id="GO:0016226">
    <property type="term" value="P:iron-sulfur cluster assembly"/>
    <property type="evidence" value="ECO:0007669"/>
    <property type="project" value="InterPro"/>
</dbReference>
<gene>
    <name evidence="2" type="ORF">AVDCRST_MAG22-1479</name>
</gene>
<dbReference type="GO" id="GO:0051536">
    <property type="term" value="F:iron-sulfur cluster binding"/>
    <property type="evidence" value="ECO:0007669"/>
    <property type="project" value="InterPro"/>
</dbReference>
<dbReference type="GO" id="GO:0005506">
    <property type="term" value="F:iron ion binding"/>
    <property type="evidence" value="ECO:0007669"/>
    <property type="project" value="InterPro"/>
</dbReference>
<dbReference type="Pfam" id="PF01592">
    <property type="entry name" value="NifU_N"/>
    <property type="match status" value="1"/>
</dbReference>
<dbReference type="EMBL" id="CADCUV010000061">
    <property type="protein sequence ID" value="CAA9404883.1"/>
    <property type="molecule type" value="Genomic_DNA"/>
</dbReference>
<feature type="domain" description="NIF system FeS cluster assembly NifU N-terminal" evidence="1">
    <location>
        <begin position="10"/>
        <end position="128"/>
    </location>
</feature>
<accession>A0A6J4P9V8</accession>
<dbReference type="AlphaFoldDB" id="A0A6J4P9V8"/>
<dbReference type="InterPro" id="IPR002871">
    <property type="entry name" value="NIF_FeS_clus_asmbl_NifU_N"/>
</dbReference>
<proteinExistence type="predicted"/>
<dbReference type="Gene3D" id="3.90.1010.10">
    <property type="match status" value="1"/>
</dbReference>